<dbReference type="AlphaFoldDB" id="A0AAV0GJS1"/>
<name>A0AAV0GJS1_9ASTE</name>
<evidence type="ECO:0000313" key="3">
    <source>
        <dbReference type="EMBL" id="CAH9148151.1"/>
    </source>
</evidence>
<accession>A0AAV0GJS1</accession>
<dbReference type="PANTHER" id="PTHR37610:SF97">
    <property type="entry name" value="RETROTRANSPOSON GAG DOMAIN-CONTAINING PROTEIN"/>
    <property type="match status" value="1"/>
</dbReference>
<dbReference type="Pfam" id="PF14244">
    <property type="entry name" value="Retrotran_gag_3"/>
    <property type="match status" value="1"/>
</dbReference>
<feature type="compositionally biased region" description="Basic and acidic residues" evidence="1">
    <location>
        <begin position="1"/>
        <end position="23"/>
    </location>
</feature>
<dbReference type="PANTHER" id="PTHR37610">
    <property type="entry name" value="CCHC-TYPE DOMAIN-CONTAINING PROTEIN"/>
    <property type="match status" value="1"/>
</dbReference>
<feature type="region of interest" description="Disordered" evidence="1">
    <location>
        <begin position="1"/>
        <end position="30"/>
    </location>
</feature>
<comment type="caution">
    <text evidence="3">The sequence shown here is derived from an EMBL/GenBank/DDBJ whole genome shotgun (WGS) entry which is preliminary data.</text>
</comment>
<gene>
    <name evidence="3" type="ORF">CEPIT_LOCUS44284</name>
</gene>
<evidence type="ECO:0000313" key="4">
    <source>
        <dbReference type="Proteomes" id="UP001152523"/>
    </source>
</evidence>
<dbReference type="EMBL" id="CAMAPF010001151">
    <property type="protein sequence ID" value="CAH9148151.1"/>
    <property type="molecule type" value="Genomic_DNA"/>
</dbReference>
<proteinExistence type="predicted"/>
<protein>
    <recommendedName>
        <fullName evidence="2">Retrotransposon Copia-like N-terminal domain-containing protein</fullName>
    </recommendedName>
</protein>
<sequence>MAGETRHTGGDGNREHFERRKINDPSSPYFLSSSDHPGMVICAVVLRGENNYREWATTMKNAFRAKRKMGFLDGSIVRPQNLPRDLEDWLTVNSMTVGLLMTSVDPALRTNLAYDMH</sequence>
<keyword evidence="4" id="KW-1185">Reference proteome</keyword>
<organism evidence="3 4">
    <name type="scientific">Cuscuta epithymum</name>
    <dbReference type="NCBI Taxonomy" id="186058"/>
    <lineage>
        <taxon>Eukaryota</taxon>
        <taxon>Viridiplantae</taxon>
        <taxon>Streptophyta</taxon>
        <taxon>Embryophyta</taxon>
        <taxon>Tracheophyta</taxon>
        <taxon>Spermatophyta</taxon>
        <taxon>Magnoliopsida</taxon>
        <taxon>eudicotyledons</taxon>
        <taxon>Gunneridae</taxon>
        <taxon>Pentapetalae</taxon>
        <taxon>asterids</taxon>
        <taxon>lamiids</taxon>
        <taxon>Solanales</taxon>
        <taxon>Convolvulaceae</taxon>
        <taxon>Cuscuteae</taxon>
        <taxon>Cuscuta</taxon>
        <taxon>Cuscuta subgen. Cuscuta</taxon>
    </lineage>
</organism>
<evidence type="ECO:0000256" key="1">
    <source>
        <dbReference type="SAM" id="MobiDB-lite"/>
    </source>
</evidence>
<dbReference type="Proteomes" id="UP001152523">
    <property type="component" value="Unassembled WGS sequence"/>
</dbReference>
<dbReference type="InterPro" id="IPR029472">
    <property type="entry name" value="Copia-like_N"/>
</dbReference>
<evidence type="ECO:0000259" key="2">
    <source>
        <dbReference type="Pfam" id="PF14244"/>
    </source>
</evidence>
<reference evidence="3" key="1">
    <citation type="submission" date="2022-07" db="EMBL/GenBank/DDBJ databases">
        <authorList>
            <person name="Macas J."/>
            <person name="Novak P."/>
            <person name="Neumann P."/>
        </authorList>
    </citation>
    <scope>NUCLEOTIDE SEQUENCE</scope>
</reference>
<feature type="domain" description="Retrotransposon Copia-like N-terminal" evidence="2">
    <location>
        <begin position="33"/>
        <end position="79"/>
    </location>
</feature>